<evidence type="ECO:0000313" key="1">
    <source>
        <dbReference type="EMBL" id="AEJ18883.1"/>
    </source>
</evidence>
<dbReference type="eggNOG" id="ENOG50334VX">
    <property type="taxonomic scope" value="Bacteria"/>
</dbReference>
<dbReference type="NCBIfam" id="NF045581">
    <property type="entry name" value="PG0541_fam"/>
    <property type="match status" value="1"/>
</dbReference>
<dbReference type="OrthoDB" id="350733at2"/>
<dbReference type="Proteomes" id="UP000000503">
    <property type="component" value="Chromosome"/>
</dbReference>
<dbReference type="KEGG" id="scd:Spica_0729"/>
<keyword evidence="2" id="KW-1185">Reference proteome</keyword>
<organism evidence="1 2">
    <name type="scientific">Gracilinema caldarium (strain ATCC 51460 / DSM 7334 / H1)</name>
    <name type="common">Treponema caldarium</name>
    <dbReference type="NCBI Taxonomy" id="744872"/>
    <lineage>
        <taxon>Bacteria</taxon>
        <taxon>Pseudomonadati</taxon>
        <taxon>Spirochaetota</taxon>
        <taxon>Spirochaetia</taxon>
        <taxon>Spirochaetales</taxon>
        <taxon>Breznakiellaceae</taxon>
        <taxon>Gracilinema</taxon>
    </lineage>
</organism>
<protein>
    <submittedName>
        <fullName evidence="1">Uncharacterized protein</fullName>
    </submittedName>
</protein>
<gene>
    <name evidence="1" type="ordered locus">Spica_0729</name>
</gene>
<dbReference type="STRING" id="744872.Spica_0729"/>
<accession>F8EYT7</accession>
<name>F8EYT7_GRAC1</name>
<sequence>MKRIEIIANQSVQDAIASRLEQAIDGFAYTVIPVVHGITKERRRLGNGTWPEENFLLISYIDDQLLPQVQKLMIEIKHKFPQEGIKLFVIESCFSIQES</sequence>
<reference evidence="2" key="1">
    <citation type="journal article" date="2013" name="Stand. Genomic Sci.">
        <title>Genome sequence of the thermophilic fresh-water bacterium Spirochaeta caldaria type strain (H1(T)), reclassification of Spirochaeta caldaria, Spirochaeta stenostrepta, and Spirochaeta zuelzerae in the genus Treponema as Treponema caldaria comb. nov., Treponema stenostrepta comb. nov., and Treponema zuelzerae comb. nov., and emendation of the genus Treponema.</title>
        <authorList>
            <person name="Abt B."/>
            <person name="Goker M."/>
            <person name="Scheuner C."/>
            <person name="Han C."/>
            <person name="Lu M."/>
            <person name="Misra M."/>
            <person name="Lapidus A."/>
            <person name="Nolan M."/>
            <person name="Lucas S."/>
            <person name="Hammon N."/>
            <person name="Deshpande S."/>
            <person name="Cheng J.F."/>
            <person name="Tapia R."/>
            <person name="Goodwin L.A."/>
            <person name="Pitluck S."/>
            <person name="Liolios K."/>
            <person name="Pagani I."/>
            <person name="Ivanova N."/>
            <person name="Mavromatis K."/>
            <person name="Mikhailova N."/>
            <person name="Huntemann M."/>
            <person name="Pati A."/>
            <person name="Chen A."/>
            <person name="Palaniappan K."/>
            <person name="Land M."/>
            <person name="Hauser L."/>
            <person name="Jeffries C.D."/>
            <person name="Rohde M."/>
            <person name="Spring S."/>
            <person name="Gronow S."/>
            <person name="Detter J.C."/>
            <person name="Bristow J."/>
            <person name="Eisen J.A."/>
            <person name="Markowitz V."/>
            <person name="Hugenholtz P."/>
            <person name="Kyrpides N.C."/>
            <person name="Woyke T."/>
            <person name="Klenk H.P."/>
        </authorList>
    </citation>
    <scope>NUCLEOTIDE SEQUENCE</scope>
    <source>
        <strain evidence="2">ATCC 51460 / DSM 7334 / H1</strain>
    </source>
</reference>
<dbReference type="EMBL" id="CP002868">
    <property type="protein sequence ID" value="AEJ18883.1"/>
    <property type="molecule type" value="Genomic_DNA"/>
</dbReference>
<dbReference type="InterPro" id="IPR015867">
    <property type="entry name" value="N-reg_PII/ATP_PRibTrfase_C"/>
</dbReference>
<dbReference type="Gene3D" id="3.30.70.120">
    <property type="match status" value="1"/>
</dbReference>
<dbReference type="RefSeq" id="WP_013968194.1">
    <property type="nucleotide sequence ID" value="NC_015732.1"/>
</dbReference>
<evidence type="ECO:0000313" key="2">
    <source>
        <dbReference type="Proteomes" id="UP000000503"/>
    </source>
</evidence>
<dbReference type="HOGENOM" id="CLU_159798_0_0_12"/>
<dbReference type="AlphaFoldDB" id="F8EYT7"/>
<proteinExistence type="predicted"/>